<accession>A0A8J3B7J5</accession>
<dbReference type="GO" id="GO:0008757">
    <property type="term" value="F:S-adenosylmethionine-dependent methyltransferase activity"/>
    <property type="evidence" value="ECO:0007669"/>
    <property type="project" value="InterPro"/>
</dbReference>
<evidence type="ECO:0000256" key="2">
    <source>
        <dbReference type="ARBA" id="ARBA00022679"/>
    </source>
</evidence>
<evidence type="ECO:0000259" key="5">
    <source>
        <dbReference type="PROSITE" id="PS50123"/>
    </source>
</evidence>
<feature type="region of interest" description="Disordered" evidence="4">
    <location>
        <begin position="276"/>
        <end position="311"/>
    </location>
</feature>
<dbReference type="RefSeq" id="WP_189168432.1">
    <property type="nucleotide sequence ID" value="NZ_BMQB01000001.1"/>
</dbReference>
<dbReference type="PROSITE" id="PS50123">
    <property type="entry name" value="CHER"/>
    <property type="match status" value="1"/>
</dbReference>
<keyword evidence="7" id="KW-1185">Reference proteome</keyword>
<comment type="caution">
    <text evidence="6">The sequence shown here is derived from an EMBL/GenBank/DDBJ whole genome shotgun (WGS) entry which is preliminary data.</text>
</comment>
<feature type="compositionally biased region" description="Low complexity" evidence="4">
    <location>
        <begin position="283"/>
        <end position="311"/>
    </location>
</feature>
<dbReference type="InterPro" id="IPR011990">
    <property type="entry name" value="TPR-like_helical_dom_sf"/>
</dbReference>
<keyword evidence="2" id="KW-0808">Transferase</keyword>
<name>A0A8J3B7J5_9ACTN</name>
<dbReference type="InterPro" id="IPR029063">
    <property type="entry name" value="SAM-dependent_MTases_sf"/>
</dbReference>
<dbReference type="Gene3D" id="1.25.40.10">
    <property type="entry name" value="Tetratricopeptide repeat domain"/>
    <property type="match status" value="1"/>
</dbReference>
<evidence type="ECO:0000256" key="4">
    <source>
        <dbReference type="SAM" id="MobiDB-lite"/>
    </source>
</evidence>
<dbReference type="EMBL" id="BMQB01000001">
    <property type="protein sequence ID" value="GGJ78911.1"/>
    <property type="molecule type" value="Genomic_DNA"/>
</dbReference>
<dbReference type="GO" id="GO:0032259">
    <property type="term" value="P:methylation"/>
    <property type="evidence" value="ECO:0007669"/>
    <property type="project" value="UniProtKB-KW"/>
</dbReference>
<reference evidence="6" key="2">
    <citation type="submission" date="2020-09" db="EMBL/GenBank/DDBJ databases">
        <authorList>
            <person name="Sun Q."/>
            <person name="Ohkuma M."/>
        </authorList>
    </citation>
    <scope>NUCLEOTIDE SEQUENCE</scope>
    <source>
        <strain evidence="6">JCM 3090</strain>
    </source>
</reference>
<organism evidence="6 7">
    <name type="scientific">Pilimelia anulata</name>
    <dbReference type="NCBI Taxonomy" id="53371"/>
    <lineage>
        <taxon>Bacteria</taxon>
        <taxon>Bacillati</taxon>
        <taxon>Actinomycetota</taxon>
        <taxon>Actinomycetes</taxon>
        <taxon>Micromonosporales</taxon>
        <taxon>Micromonosporaceae</taxon>
        <taxon>Pilimelia</taxon>
    </lineage>
</organism>
<dbReference type="PANTHER" id="PTHR24422:SF19">
    <property type="entry name" value="CHEMOTAXIS PROTEIN METHYLTRANSFERASE"/>
    <property type="match status" value="1"/>
</dbReference>
<keyword evidence="1" id="KW-0489">Methyltransferase</keyword>
<dbReference type="Proteomes" id="UP000649739">
    <property type="component" value="Unassembled WGS sequence"/>
</dbReference>
<sequence>MTDRPDPAHVDRFRELVAAHLGLSFDPHGTDPRGTDPYGEVLRRRATRHGLSARGYLARLATAPDRDELAALAEALTITETYFFRHPEQLRALAAVVLPARLRARDGQRLLRLLSVGCSSGEEAYTLAILGLTAVPEPGWDVHVRGLDANPAVLRRAVAGRYSAWALRETPVAVRRRWFTARGQRYEVVPELRRRVGFVQHNVAADPLPGGEYDVICCRNLLMYLHPVVAQQLVSRMTRALAPGGALLLGHTDTLGARPAGLRVRDSHDAFYYERVPDPPAPGTGAAPAAAAPGPDAEAGGAAVPAARPAAGGDRRLATRLLREERYAEALAALPPAGADRPAALLRAVLLAHAGRAVEAVAACRELLAADGRSADAHHLLGTCVEEADPAAADQRYRLAARLDPDFAQPWLRLGVLAGRRGDRAAEREALARAIALLPGESDERILYFGGGFGRHALLGVCRGRIGAAGSAR</sequence>
<dbReference type="Pfam" id="PF01739">
    <property type="entry name" value="CheR"/>
    <property type="match status" value="1"/>
</dbReference>
<gene>
    <name evidence="6" type="ORF">GCM10010123_06030</name>
</gene>
<dbReference type="InterPro" id="IPR022642">
    <property type="entry name" value="CheR_C"/>
</dbReference>
<proteinExistence type="predicted"/>
<dbReference type="PANTHER" id="PTHR24422">
    <property type="entry name" value="CHEMOTAXIS PROTEIN METHYLTRANSFERASE"/>
    <property type="match status" value="1"/>
</dbReference>
<dbReference type="AlphaFoldDB" id="A0A8J3B7J5"/>
<dbReference type="CDD" id="cd02440">
    <property type="entry name" value="AdoMet_MTases"/>
    <property type="match status" value="1"/>
</dbReference>
<evidence type="ECO:0000313" key="6">
    <source>
        <dbReference type="EMBL" id="GGJ78911.1"/>
    </source>
</evidence>
<reference evidence="6" key="1">
    <citation type="journal article" date="2014" name="Int. J. Syst. Evol. Microbiol.">
        <title>Complete genome sequence of Corynebacterium casei LMG S-19264T (=DSM 44701T), isolated from a smear-ripened cheese.</title>
        <authorList>
            <consortium name="US DOE Joint Genome Institute (JGI-PGF)"/>
            <person name="Walter F."/>
            <person name="Albersmeier A."/>
            <person name="Kalinowski J."/>
            <person name="Ruckert C."/>
        </authorList>
    </citation>
    <scope>NUCLEOTIDE SEQUENCE</scope>
    <source>
        <strain evidence="6">JCM 3090</strain>
    </source>
</reference>
<protein>
    <recommendedName>
        <fullName evidence="5">CheR-type methyltransferase domain-containing protein</fullName>
    </recommendedName>
</protein>
<feature type="domain" description="CheR-type methyltransferase" evidence="5">
    <location>
        <begin position="8"/>
        <end position="278"/>
    </location>
</feature>
<dbReference type="InterPro" id="IPR000780">
    <property type="entry name" value="CheR_MeTrfase"/>
</dbReference>
<dbReference type="PRINTS" id="PR00996">
    <property type="entry name" value="CHERMTFRASE"/>
</dbReference>
<dbReference type="InterPro" id="IPR050903">
    <property type="entry name" value="Bact_Chemotaxis_MeTrfase"/>
</dbReference>
<evidence type="ECO:0000256" key="3">
    <source>
        <dbReference type="ARBA" id="ARBA00022691"/>
    </source>
</evidence>
<dbReference type="SMART" id="SM00138">
    <property type="entry name" value="MeTrc"/>
    <property type="match status" value="1"/>
</dbReference>
<evidence type="ECO:0000256" key="1">
    <source>
        <dbReference type="ARBA" id="ARBA00022603"/>
    </source>
</evidence>
<evidence type="ECO:0000313" key="7">
    <source>
        <dbReference type="Proteomes" id="UP000649739"/>
    </source>
</evidence>
<keyword evidence="3" id="KW-0949">S-adenosyl-L-methionine</keyword>
<dbReference type="SUPFAM" id="SSF48452">
    <property type="entry name" value="TPR-like"/>
    <property type="match status" value="1"/>
</dbReference>
<dbReference type="SUPFAM" id="SSF53335">
    <property type="entry name" value="S-adenosyl-L-methionine-dependent methyltransferases"/>
    <property type="match status" value="1"/>
</dbReference>
<dbReference type="Gene3D" id="3.40.50.150">
    <property type="entry name" value="Vaccinia Virus protein VP39"/>
    <property type="match status" value="1"/>
</dbReference>